<feature type="domain" description="YqaJ viral recombinase" evidence="2">
    <location>
        <begin position="39"/>
        <end position="188"/>
    </location>
</feature>
<dbReference type="InterPro" id="IPR011604">
    <property type="entry name" value="PDDEXK-like_dom_sf"/>
</dbReference>
<keyword evidence="4" id="KW-1185">Reference proteome</keyword>
<evidence type="ECO:0000313" key="3">
    <source>
        <dbReference type="EMBL" id="CAI6376671.1"/>
    </source>
</evidence>
<reference evidence="3 4" key="1">
    <citation type="submission" date="2023-01" db="EMBL/GenBank/DDBJ databases">
        <authorList>
            <person name="Whitehead M."/>
        </authorList>
    </citation>
    <scope>NUCLEOTIDE SEQUENCE [LARGE SCALE GENOMIC DNA]</scope>
</reference>
<feature type="compositionally biased region" description="Basic residues" evidence="1">
    <location>
        <begin position="254"/>
        <end position="270"/>
    </location>
</feature>
<dbReference type="CDD" id="cd22343">
    <property type="entry name" value="PDDEXK_lambda_exonuclease-like"/>
    <property type="match status" value="1"/>
</dbReference>
<dbReference type="InterPro" id="IPR051703">
    <property type="entry name" value="NF-kappa-B_Signaling_Reg"/>
</dbReference>
<dbReference type="Proteomes" id="UP001160148">
    <property type="component" value="Unassembled WGS sequence"/>
</dbReference>
<sequence>MTENEYEEEKIFFLNNLKIIADNRINIERETVDQTNSTKWFELRRNIITAPNFGRIIALRPDTGCKGVLKSLLYSTNLDTKALEYGREHEYQAKRDLELALEVEINDCGLFIDSIDVFLGATPDGLIGEDTLVEIKCPYSAENLDPNEAIIQKKITIWKTNKNKEITGIDRNHKYYYQVQGLLHITKRKYGIIACWTRKGIKYEKIERDDTLWQTKMFPKLNDFYFNCLLPELVDPRHPRSMPIRNPKNILEAKRRKNEQKMNKQSKKKV</sequence>
<organism evidence="3 4">
    <name type="scientific">Macrosiphum euphorbiae</name>
    <name type="common">potato aphid</name>
    <dbReference type="NCBI Taxonomy" id="13131"/>
    <lineage>
        <taxon>Eukaryota</taxon>
        <taxon>Metazoa</taxon>
        <taxon>Ecdysozoa</taxon>
        <taxon>Arthropoda</taxon>
        <taxon>Hexapoda</taxon>
        <taxon>Insecta</taxon>
        <taxon>Pterygota</taxon>
        <taxon>Neoptera</taxon>
        <taxon>Paraneoptera</taxon>
        <taxon>Hemiptera</taxon>
        <taxon>Sternorrhyncha</taxon>
        <taxon>Aphidomorpha</taxon>
        <taxon>Aphidoidea</taxon>
        <taxon>Aphididae</taxon>
        <taxon>Macrosiphini</taxon>
        <taxon>Macrosiphum</taxon>
    </lineage>
</organism>
<comment type="caution">
    <text evidence="3">The sequence shown here is derived from an EMBL/GenBank/DDBJ whole genome shotgun (WGS) entry which is preliminary data.</text>
</comment>
<dbReference type="InterPro" id="IPR011335">
    <property type="entry name" value="Restrct_endonuc-II-like"/>
</dbReference>
<dbReference type="GO" id="GO:0006281">
    <property type="term" value="P:DNA repair"/>
    <property type="evidence" value="ECO:0007669"/>
    <property type="project" value="UniProtKB-ARBA"/>
</dbReference>
<proteinExistence type="predicted"/>
<feature type="region of interest" description="Disordered" evidence="1">
    <location>
        <begin position="239"/>
        <end position="270"/>
    </location>
</feature>
<dbReference type="AlphaFoldDB" id="A0AAV0YB04"/>
<name>A0AAV0YB04_9HEMI</name>
<dbReference type="EMBL" id="CARXXK010001539">
    <property type="protein sequence ID" value="CAI6376671.1"/>
    <property type="molecule type" value="Genomic_DNA"/>
</dbReference>
<protein>
    <recommendedName>
        <fullName evidence="2">YqaJ viral recombinase domain-containing protein</fullName>
    </recommendedName>
</protein>
<evidence type="ECO:0000313" key="4">
    <source>
        <dbReference type="Proteomes" id="UP001160148"/>
    </source>
</evidence>
<accession>A0AAV0YB04</accession>
<evidence type="ECO:0000256" key="1">
    <source>
        <dbReference type="SAM" id="MobiDB-lite"/>
    </source>
</evidence>
<dbReference type="PANTHER" id="PTHR46609:SF8">
    <property type="entry name" value="YQAJ VIRAL RECOMBINASE DOMAIN-CONTAINING PROTEIN"/>
    <property type="match status" value="1"/>
</dbReference>
<dbReference type="InterPro" id="IPR019080">
    <property type="entry name" value="YqaJ_viral_recombinase"/>
</dbReference>
<evidence type="ECO:0000259" key="2">
    <source>
        <dbReference type="Pfam" id="PF09588"/>
    </source>
</evidence>
<gene>
    <name evidence="3" type="ORF">MEUPH1_LOCUS30017</name>
</gene>
<dbReference type="Gene3D" id="3.90.320.10">
    <property type="match status" value="1"/>
</dbReference>
<dbReference type="Pfam" id="PF09588">
    <property type="entry name" value="YqaJ"/>
    <property type="match status" value="1"/>
</dbReference>
<dbReference type="SUPFAM" id="SSF52980">
    <property type="entry name" value="Restriction endonuclease-like"/>
    <property type="match status" value="1"/>
</dbReference>
<dbReference type="PANTHER" id="PTHR46609">
    <property type="entry name" value="EXONUCLEASE, PHAGE-TYPE/RECB, C-TERMINAL DOMAIN-CONTAINING PROTEIN"/>
    <property type="match status" value="1"/>
</dbReference>